<feature type="domain" description="Beta-Casp" evidence="3">
    <location>
        <begin position="240"/>
        <end position="366"/>
    </location>
</feature>
<dbReference type="Pfam" id="PF00753">
    <property type="entry name" value="Lactamase_B"/>
    <property type="match status" value="1"/>
</dbReference>
<name>A0A1F6MRA2_9BACT</name>
<organism evidence="4 5">
    <name type="scientific">Candidatus Magasanikbacteria bacterium RIFCSPLOWO2_12_FULL_43_12</name>
    <dbReference type="NCBI Taxonomy" id="1798692"/>
    <lineage>
        <taxon>Bacteria</taxon>
        <taxon>Candidatus Magasanikiibacteriota</taxon>
    </lineage>
</organism>
<keyword evidence="1" id="KW-0378">Hydrolase</keyword>
<dbReference type="InterPro" id="IPR036866">
    <property type="entry name" value="RibonucZ/Hydroxyglut_hydro"/>
</dbReference>
<gene>
    <name evidence="4" type="ORF">A3G00_03545</name>
</gene>
<dbReference type="AlphaFoldDB" id="A0A1F6MRA2"/>
<dbReference type="InterPro" id="IPR050698">
    <property type="entry name" value="MBL"/>
</dbReference>
<evidence type="ECO:0000313" key="5">
    <source>
        <dbReference type="Proteomes" id="UP000178347"/>
    </source>
</evidence>
<dbReference type="GO" id="GO:0016787">
    <property type="term" value="F:hydrolase activity"/>
    <property type="evidence" value="ECO:0007669"/>
    <property type="project" value="UniProtKB-KW"/>
</dbReference>
<dbReference type="InterPro" id="IPR011108">
    <property type="entry name" value="RMMBL"/>
</dbReference>
<dbReference type="InterPro" id="IPR001279">
    <property type="entry name" value="Metallo-B-lactamas"/>
</dbReference>
<comment type="caution">
    <text evidence="4">The sequence shown here is derived from an EMBL/GenBank/DDBJ whole genome shotgun (WGS) entry which is preliminary data.</text>
</comment>
<dbReference type="SUPFAM" id="SSF56281">
    <property type="entry name" value="Metallo-hydrolase/oxidoreductase"/>
    <property type="match status" value="1"/>
</dbReference>
<evidence type="ECO:0008006" key="6">
    <source>
        <dbReference type="Google" id="ProtNLM"/>
    </source>
</evidence>
<dbReference type="Proteomes" id="UP000178347">
    <property type="component" value="Unassembled WGS sequence"/>
</dbReference>
<dbReference type="PANTHER" id="PTHR11203">
    <property type="entry name" value="CLEAVAGE AND POLYADENYLATION SPECIFICITY FACTOR FAMILY MEMBER"/>
    <property type="match status" value="1"/>
</dbReference>
<dbReference type="SMART" id="SM00849">
    <property type="entry name" value="Lactamase_B"/>
    <property type="match status" value="1"/>
</dbReference>
<dbReference type="EMBL" id="MFQN01000033">
    <property type="protein sequence ID" value="OGH73953.1"/>
    <property type="molecule type" value="Genomic_DNA"/>
</dbReference>
<protein>
    <recommendedName>
        <fullName evidence="6">MBL fold hydrolase</fullName>
    </recommendedName>
</protein>
<evidence type="ECO:0000313" key="4">
    <source>
        <dbReference type="EMBL" id="OGH73953.1"/>
    </source>
</evidence>
<feature type="domain" description="Metallo-beta-lactamase" evidence="2">
    <location>
        <begin position="13"/>
        <end position="220"/>
    </location>
</feature>
<reference evidence="4 5" key="1">
    <citation type="journal article" date="2016" name="Nat. Commun.">
        <title>Thousands of microbial genomes shed light on interconnected biogeochemical processes in an aquifer system.</title>
        <authorList>
            <person name="Anantharaman K."/>
            <person name="Brown C.T."/>
            <person name="Hug L.A."/>
            <person name="Sharon I."/>
            <person name="Castelle C.J."/>
            <person name="Probst A.J."/>
            <person name="Thomas B.C."/>
            <person name="Singh A."/>
            <person name="Wilkins M.J."/>
            <person name="Karaoz U."/>
            <person name="Brodie E.L."/>
            <person name="Williams K.H."/>
            <person name="Hubbard S.S."/>
            <person name="Banfield J.F."/>
        </authorList>
    </citation>
    <scope>NUCLEOTIDE SEQUENCE [LARGE SCALE GENOMIC DNA]</scope>
</reference>
<dbReference type="Pfam" id="PF10996">
    <property type="entry name" value="Beta-Casp"/>
    <property type="match status" value="1"/>
</dbReference>
<dbReference type="Pfam" id="PF07521">
    <property type="entry name" value="RMMBL"/>
    <property type="match status" value="1"/>
</dbReference>
<accession>A0A1F6MRA2</accession>
<dbReference type="Gene3D" id="3.60.15.10">
    <property type="entry name" value="Ribonuclease Z/Hydroxyacylglutathione hydrolase-like"/>
    <property type="match status" value="1"/>
</dbReference>
<dbReference type="CDD" id="cd16295">
    <property type="entry name" value="TTHA0252-CPSF-like_MBL-fold"/>
    <property type="match status" value="1"/>
</dbReference>
<proteinExistence type="predicted"/>
<dbReference type="InterPro" id="IPR022712">
    <property type="entry name" value="Beta_Casp"/>
</dbReference>
<evidence type="ECO:0000259" key="2">
    <source>
        <dbReference type="SMART" id="SM00849"/>
    </source>
</evidence>
<dbReference type="PANTHER" id="PTHR11203:SF37">
    <property type="entry name" value="INTEGRATOR COMPLEX SUBUNIT 11"/>
    <property type="match status" value="1"/>
</dbReference>
<sequence>MKLKFCGAAREVTGSCYFLQTKKAKILVDCGMFQGSNFNEGKNHDAFPFTPKEINALLVTHAHLDHVGRIPKLVKEGFAGKIYLTEATADFARLIWDDAYGIMVENNEKYGTPILFDSSDIANAVALCQGVKYGETTEVAFGVSAVWKDAGHIFGSAFIEVEADNKLIVFSGDIGNENVPILRDTEKLSADADLLLCESTYGDRIHEDIDTRRNVILQAVKHGAERGGTIMIPAFSLERTQELLYELNLLSEHDKSLPNIPIYLDSPLAIDATKVYGKFPEYYDEEATRLHLVGDDFLQFPNLVATRTREESKKINKIRGAKLIIAGSGMMNGGRIVHHAFRYLSDPASTLLIVGYQAEGTLGRRLYEGASKVKIFGETVYVKCKIEAIGALSAHGDQKKLLRWAGEGRPKKVFCVHGEPHAATELAHRLKDNFGIEALLPEYGEEVEV</sequence>
<dbReference type="GO" id="GO:0004521">
    <property type="term" value="F:RNA endonuclease activity"/>
    <property type="evidence" value="ECO:0007669"/>
    <property type="project" value="TreeGrafter"/>
</dbReference>
<dbReference type="Gene3D" id="3.40.50.10890">
    <property type="match status" value="1"/>
</dbReference>
<dbReference type="SMART" id="SM01027">
    <property type="entry name" value="Beta-Casp"/>
    <property type="match status" value="1"/>
</dbReference>
<evidence type="ECO:0000259" key="3">
    <source>
        <dbReference type="SMART" id="SM01027"/>
    </source>
</evidence>
<evidence type="ECO:0000256" key="1">
    <source>
        <dbReference type="ARBA" id="ARBA00022801"/>
    </source>
</evidence>